<comment type="caution">
    <text evidence="1">The sequence shown here is derived from an EMBL/GenBank/DDBJ whole genome shotgun (WGS) entry which is preliminary data.</text>
</comment>
<protein>
    <submittedName>
        <fullName evidence="1">Uncharacterized protein</fullName>
    </submittedName>
</protein>
<evidence type="ECO:0000313" key="2">
    <source>
        <dbReference type="Proteomes" id="UP000192639"/>
    </source>
</evidence>
<sequence length="73" mass="8837">MTFISAVLGLDWESSAEERSILKLINKTRFSNKKEYYAEFIGYFRLTDMPENMKQLTRKLHDFRELHRTIIQH</sequence>
<proteinExistence type="predicted"/>
<evidence type="ECO:0000313" key="1">
    <source>
        <dbReference type="EMBL" id="ORD94459.1"/>
    </source>
</evidence>
<reference evidence="1 2" key="1">
    <citation type="journal article" date="2017" name="Environ. Microbiol.">
        <title>Decay of the glycolytic pathway and adaptation to intranuclear parasitism within Enterocytozoonidae microsporidia.</title>
        <authorList>
            <person name="Wiredu Boakye D."/>
            <person name="Jaroenlak P."/>
            <person name="Prachumwat A."/>
            <person name="Williams T.A."/>
            <person name="Bateman K.S."/>
            <person name="Itsathitphaisarn O."/>
            <person name="Sritunyalucksana K."/>
            <person name="Paszkiewicz K.H."/>
            <person name="Moore K.A."/>
            <person name="Stentiford G.D."/>
            <person name="Williams B.A."/>
        </authorList>
    </citation>
    <scope>NUCLEOTIDE SEQUENCE [LARGE SCALE GENOMIC DNA]</scope>
    <source>
        <strain evidence="1 2">GB1</strain>
    </source>
</reference>
<accession>A0A1Y1S7Q0</accession>
<gene>
    <name evidence="1" type="ORF">ECANGB1_716</name>
</gene>
<dbReference type="Proteomes" id="UP000192639">
    <property type="component" value="Unassembled WGS sequence"/>
</dbReference>
<dbReference type="AlphaFoldDB" id="A0A1Y1S7Q0"/>
<dbReference type="VEuPathDB" id="MicrosporidiaDB:ECANGB1_716"/>
<dbReference type="EMBL" id="LWDP01000020">
    <property type="protein sequence ID" value="ORD94459.1"/>
    <property type="molecule type" value="Genomic_DNA"/>
</dbReference>
<organism evidence="1 2">
    <name type="scientific">Enterospora canceri</name>
    <dbReference type="NCBI Taxonomy" id="1081671"/>
    <lineage>
        <taxon>Eukaryota</taxon>
        <taxon>Fungi</taxon>
        <taxon>Fungi incertae sedis</taxon>
        <taxon>Microsporidia</taxon>
        <taxon>Enterocytozoonidae</taxon>
        <taxon>Enterospora</taxon>
    </lineage>
</organism>
<keyword evidence="2" id="KW-1185">Reference proteome</keyword>
<name>A0A1Y1S7Q0_9MICR</name>